<dbReference type="Gene3D" id="3.40.50.300">
    <property type="entry name" value="P-loop containing nucleotide triphosphate hydrolases"/>
    <property type="match status" value="1"/>
</dbReference>
<evidence type="ECO:0000313" key="6">
    <source>
        <dbReference type="Proteomes" id="UP001501337"/>
    </source>
</evidence>
<name>A0ABP7Q6H6_9GAMM</name>
<evidence type="ECO:0000256" key="2">
    <source>
        <dbReference type="ARBA" id="ARBA00022741"/>
    </source>
</evidence>
<evidence type="ECO:0000256" key="1">
    <source>
        <dbReference type="ARBA" id="ARBA00008059"/>
    </source>
</evidence>
<keyword evidence="3" id="KW-0067">ATP-binding</keyword>
<dbReference type="PANTHER" id="PTHR30050">
    <property type="entry name" value="CHROMOSOMAL REPLICATION INITIATOR PROTEIN DNAA"/>
    <property type="match status" value="1"/>
</dbReference>
<sequence>MSQLEQTQSRYRSLRMSAAADELVSLLAQAEANEASYLSFADQLAEYEMVQRQHKRLTRNLKLAAFPSEKRLEGFDYRHQSTISKRQVNALLDFGFIDERNNLVFIGPPGVGKTHLAIGIGHKAVEAGYRVLFRNALDLVEELELAEMKGELKKRVNQLAKHDLLIIDELGYLPMTRQARFNLFQLINSLYEYRSIILTTNKDFTNWGEFFHDDNVAVPIIDRIIHHSHIFMLGGESYRLKQKTKS</sequence>
<dbReference type="Proteomes" id="UP001501337">
    <property type="component" value="Unassembled WGS sequence"/>
</dbReference>
<dbReference type="InterPro" id="IPR003593">
    <property type="entry name" value="AAA+_ATPase"/>
</dbReference>
<keyword evidence="2" id="KW-0547">Nucleotide-binding</keyword>
<gene>
    <name evidence="5" type="primary">istB_2</name>
    <name evidence="5" type="ORF">GCM10022278_37620</name>
</gene>
<accession>A0ABP7Q6H6</accession>
<reference evidence="6" key="1">
    <citation type="journal article" date="2019" name="Int. J. Syst. Evol. Microbiol.">
        <title>The Global Catalogue of Microorganisms (GCM) 10K type strain sequencing project: providing services to taxonomists for standard genome sequencing and annotation.</title>
        <authorList>
            <consortium name="The Broad Institute Genomics Platform"/>
            <consortium name="The Broad Institute Genome Sequencing Center for Infectious Disease"/>
            <person name="Wu L."/>
            <person name="Ma J."/>
        </authorList>
    </citation>
    <scope>NUCLEOTIDE SEQUENCE [LARGE SCALE GENOMIC DNA]</scope>
    <source>
        <strain evidence="6">JCM 17555</strain>
    </source>
</reference>
<dbReference type="PANTHER" id="PTHR30050:SF4">
    <property type="entry name" value="ATP-BINDING PROTEIN RV3427C IN INSERTION SEQUENCE-RELATED"/>
    <property type="match status" value="1"/>
</dbReference>
<keyword evidence="6" id="KW-1185">Reference proteome</keyword>
<dbReference type="EMBL" id="BAABBO010000021">
    <property type="protein sequence ID" value="GAA3977328.1"/>
    <property type="molecule type" value="Genomic_DNA"/>
</dbReference>
<proteinExistence type="inferred from homology"/>
<dbReference type="InterPro" id="IPR028350">
    <property type="entry name" value="DNAC/IstB-like"/>
</dbReference>
<dbReference type="PIRSF" id="PIRSF003073">
    <property type="entry name" value="DNAC_TnpB_IstB"/>
    <property type="match status" value="1"/>
</dbReference>
<dbReference type="InterPro" id="IPR027417">
    <property type="entry name" value="P-loop_NTPase"/>
</dbReference>
<dbReference type="NCBIfam" id="NF038214">
    <property type="entry name" value="IS21_help_AAA"/>
    <property type="match status" value="1"/>
</dbReference>
<protein>
    <submittedName>
        <fullName evidence="5">IS21-like element IS21 family helper ATPase IstB</fullName>
    </submittedName>
</protein>
<feature type="domain" description="AAA+ ATPase" evidence="4">
    <location>
        <begin position="99"/>
        <end position="231"/>
    </location>
</feature>
<comment type="caution">
    <text evidence="5">The sequence shown here is derived from an EMBL/GenBank/DDBJ whole genome shotgun (WGS) entry which is preliminary data.</text>
</comment>
<dbReference type="SUPFAM" id="SSF52540">
    <property type="entry name" value="P-loop containing nucleoside triphosphate hydrolases"/>
    <property type="match status" value="1"/>
</dbReference>
<dbReference type="Pfam" id="PF01695">
    <property type="entry name" value="IstB_IS21"/>
    <property type="match status" value="1"/>
</dbReference>
<comment type="similarity">
    <text evidence="1">Belongs to the IS21/IS1162 putative ATP-binding protein family.</text>
</comment>
<dbReference type="CDD" id="cd00009">
    <property type="entry name" value="AAA"/>
    <property type="match status" value="1"/>
</dbReference>
<evidence type="ECO:0000259" key="4">
    <source>
        <dbReference type="SMART" id="SM00382"/>
    </source>
</evidence>
<dbReference type="RefSeq" id="WP_344809314.1">
    <property type="nucleotide sequence ID" value="NZ_BAABBO010000021.1"/>
</dbReference>
<dbReference type="SMART" id="SM00382">
    <property type="entry name" value="AAA"/>
    <property type="match status" value="1"/>
</dbReference>
<organism evidence="5 6">
    <name type="scientific">Allohahella marinimesophila</name>
    <dbReference type="NCBI Taxonomy" id="1054972"/>
    <lineage>
        <taxon>Bacteria</taxon>
        <taxon>Pseudomonadati</taxon>
        <taxon>Pseudomonadota</taxon>
        <taxon>Gammaproteobacteria</taxon>
        <taxon>Oceanospirillales</taxon>
        <taxon>Hahellaceae</taxon>
        <taxon>Allohahella</taxon>
    </lineage>
</organism>
<evidence type="ECO:0000256" key="3">
    <source>
        <dbReference type="ARBA" id="ARBA00022840"/>
    </source>
</evidence>
<evidence type="ECO:0000313" key="5">
    <source>
        <dbReference type="EMBL" id="GAA3977328.1"/>
    </source>
</evidence>
<dbReference type="InterPro" id="IPR047661">
    <property type="entry name" value="IstB"/>
</dbReference>
<dbReference type="InterPro" id="IPR002611">
    <property type="entry name" value="IstB_ATP-bd"/>
</dbReference>